<evidence type="ECO:0000256" key="1">
    <source>
        <dbReference type="SAM" id="MobiDB-lite"/>
    </source>
</evidence>
<proteinExistence type="predicted"/>
<feature type="compositionally biased region" description="Low complexity" evidence="1">
    <location>
        <begin position="1"/>
        <end position="22"/>
    </location>
</feature>
<dbReference type="AlphaFoldDB" id="A0A816T1R3"/>
<feature type="compositionally biased region" description="Low complexity" evidence="1">
    <location>
        <begin position="38"/>
        <end position="49"/>
    </location>
</feature>
<evidence type="ECO:0000313" key="3">
    <source>
        <dbReference type="EMBL" id="CAF4367825.1"/>
    </source>
</evidence>
<feature type="region of interest" description="Disordered" evidence="1">
    <location>
        <begin position="1"/>
        <end position="117"/>
    </location>
</feature>
<evidence type="ECO:0000313" key="2">
    <source>
        <dbReference type="EMBL" id="CAF2092088.1"/>
    </source>
</evidence>
<dbReference type="EMBL" id="CAJOBF010018181">
    <property type="protein sequence ID" value="CAF4367825.1"/>
    <property type="molecule type" value="Genomic_DNA"/>
</dbReference>
<comment type="caution">
    <text evidence="2">The sequence shown here is derived from an EMBL/GenBank/DDBJ whole genome shotgun (WGS) entry which is preliminary data.</text>
</comment>
<name>A0A816T1R3_9BILA</name>
<feature type="compositionally biased region" description="Polar residues" evidence="1">
    <location>
        <begin position="52"/>
        <end position="68"/>
    </location>
</feature>
<protein>
    <submittedName>
        <fullName evidence="2">Uncharacterized protein</fullName>
    </submittedName>
</protein>
<sequence length="117" mass="13474">QQYFNNNYDYNQNNQDNNRDCNTPPYPKNYYQTLLNDSSPFKSTSSPYSHHQPGQQTTRGPSPDQVNDQEPKLISSGENEVSVPTTNPITEDNTKSYRVPSPSRMVTRSQTRKENEK</sequence>
<feature type="compositionally biased region" description="Polar residues" evidence="1">
    <location>
        <begin position="76"/>
        <end position="91"/>
    </location>
</feature>
<dbReference type="EMBL" id="CAJNRG010007184">
    <property type="protein sequence ID" value="CAF2092088.1"/>
    <property type="molecule type" value="Genomic_DNA"/>
</dbReference>
<accession>A0A816T1R3</accession>
<reference evidence="2" key="1">
    <citation type="submission" date="2021-02" db="EMBL/GenBank/DDBJ databases">
        <authorList>
            <person name="Nowell W R."/>
        </authorList>
    </citation>
    <scope>NUCLEOTIDE SEQUENCE</scope>
</reference>
<feature type="non-terminal residue" evidence="2">
    <location>
        <position position="1"/>
    </location>
</feature>
<dbReference type="Proteomes" id="UP000663842">
    <property type="component" value="Unassembled WGS sequence"/>
</dbReference>
<dbReference type="Proteomes" id="UP000663887">
    <property type="component" value="Unassembled WGS sequence"/>
</dbReference>
<gene>
    <name evidence="3" type="ORF">UXM345_LOCUS36824</name>
    <name evidence="2" type="ORF">XDN619_LOCUS16816</name>
</gene>
<evidence type="ECO:0000313" key="4">
    <source>
        <dbReference type="Proteomes" id="UP000663887"/>
    </source>
</evidence>
<organism evidence="2 4">
    <name type="scientific">Rotaria magnacalcarata</name>
    <dbReference type="NCBI Taxonomy" id="392030"/>
    <lineage>
        <taxon>Eukaryota</taxon>
        <taxon>Metazoa</taxon>
        <taxon>Spiralia</taxon>
        <taxon>Gnathifera</taxon>
        <taxon>Rotifera</taxon>
        <taxon>Eurotatoria</taxon>
        <taxon>Bdelloidea</taxon>
        <taxon>Philodinida</taxon>
        <taxon>Philodinidae</taxon>
        <taxon>Rotaria</taxon>
    </lineage>
</organism>